<sequence length="2739" mass="303523">MGVGESLKDIYYNWEEKWYDLLDKIDARVPIYKVIDPIDQVFPSFALFLILFFILILLLTLGFFGFVGNGQATLTLTIVTETGETINGAEITLNDGTEKYYSNQFGLVKPITVQLGKEINIKAKKDTAISTSKIYIGSTKEEAEIVLKGYGIELMEAKTMTFTNEQGAKITNDKLTLNFECSSGEAPVERTKDVYSGIANVDVKASCGNLLVTVLSEKYERKSVTLINPSTTIPLTLLVPTETGKAIIKLKDKNGSTITEPVIVQAFRATNLYSAAETKTSMNGEAIFDLPEGEYKFKTSGEGYKLGESTIHNINKNNPTTVEIRLEKSTVGKIKVIVKAGSKLINSANVVLMQGTSQIESKTTNASGYTDFDASDVGPFNVYVTKDGYCESITTTKAPNDININLKPNTGTCGGKLTAKIVDDTGKPVVFAKVIIFGEKEEDEYKTTYIEKLTDHNGIVSWEPVNYSASGEKYKVFAFKGAYSGWSAPREFKSTNETEEFLVTLNIPMGKVNIIVKDNYGEPITSEDGEPVYVQLFGDYDNSKVTGQRIIEGSEGKITIETKAGRKVYAVIKKEGYETYTTIPKLMIGDGQITFNVTLSKPPIEQIQIRLLGLYKNETKALTVQPGQEYLALFELIAPIEYEELGFFVRVGKDTYTKTELDNMFIKEMVGPGVNNILTGATYNKPKGNNIDNLYLNLEQSKWGQVTWETHDYAPGKIIVGALIKIKENAKEGSDTIGYRAWGVKEGSYDRHLTDDVLGTSQSNSQRQELYAATIEHPISIGTETLCEELNGEQFCISSSYTDVDGFTTEFDTSFDAKNNSPYTLNIKTMNNSGKTFDSAATKIENPQENLYLGNYSIIKPREGIVSGTINGYTSEWIETNNYAPGTSIIINPLQLTPREVGSGELKLRIRNDSKIAFEKTFNIFVMSDKKMKVEYMYLNEFQSEVPKLVSGKMQPITVKVYNTANNIEIENALVKLYDRFGTKLAESSTNKVGIATITLPSALPSEKLTIKIEKPEYETYVKEVTISEDVIIVSPTELTYTLNPQTKENETKTIKVENKTGLDLEIKNIKLVGKMKGKIAESKTESALRAYNGKIIKANNFEELDLKIFIANNVTISDDLEGKIEITVGNGYNEWVKEINTKIRIGLGNDVDDPNCLELSQTTWNATTEGEEIQAGFNLTNNCTAESKLVVLKNLGAKNDTTSSVGTMSVQSTNAYAELSRNYTKTFRTTLEAGETIPITLTFTPFSGTNATATGKIVFEAKNKTDSKDQVITTTLDYTIEAINLSECITLGSDLVEIEEESTGSFTITNNCSKQVDITVKSAELSLSDKIFSIPSNGTKDVTITRNTGEIPGMYNILINGREGTNREKILGNVKVFFPATDSCIELSRYEYDVYNSQYEDYDGEDHGYLKNKCTEKVVTVKVSGEEPYDKSRVFQQALIGAVIGFFKSDCKSLMGKLTGIKCDNNNWIDSGEKNPSKALQKAINKLKTATKVTATNISTQINETKERINNEIKKGETITNQHKQSGEKYIKSQYNNMENHCKELNDDAKKQNCIRIVENGRSNATNKLETYIKEKNTQKEKVFNQLSTTTQETENLVKQALGTIEKNIDNDKEQLQALINQGSITINALEPKINESALDAEKQFAKTLLDSDEERIAAYEQFNTWVEEEKYKLTQDEINTIKSIIQTTKKEIEKITNSPISETKEDTTELENEKDKKLTPQKVSAKDEIDETIKYAIVVPSPTAPPVQKTTAKKDRTIEEETDETESTPKYYQYIYWGDGRFFSRAEKYYYKIENGLVYTKDLRNNSRAEWEKSELTPEEIENGVRGENIKEIPAQQITTNFLLAQNVGFGGFGSLFGGLSDLFSENMTGIAGGIFSNSALGGALISALIEMASASDTLVEYTDSFVVDKVVIDSVSLESANGVSMSVGEVSYDFDSSEDYTSNVGESYADEKGKRVSGRDSHSYTGGIIYNTSNLSATSSTVEVRELTFTNSENNNNDSPYEPFSGIVRVTATESVYNTDYNYDQVKKAAKERGEYKKDKGVFDGWWLIEDLFKGNSAKDDFVYADITEKELEVKEVRDYSKEFHVLFDSYEYVECGPNTYPCSSQTFGSCVVGAKTGVTGRENAPKLKFNWNWTGRGENVINTDTCDEFKCSGINCGIENKEYVYCDVTQFTIATLKKIMEMKEYFKTTSLPACPQAITVAGTKTQAIESNALDVAVTQTQFKPTTNGATLEAIVKSNNQLEMDVKVSFKITRSNGEEVFVPQCEITKKLVSEQVYSCDVITSELGSGTGGRFNVLVVAEPILCEGCKNTNTKNDKLASMLIIGSENVQDCSEYSTKNTPYFTTVLAANNQLSTPDGQKILHYTNFKTNLVRDAFSNDFRKDFDAYSQVIGGAPVAYTTDKIRDLFLDTERFEFDWPNGPSGAWSAGKYDARIIIEFNNDTWTWDNDNNNIKKITVKLEPQGDPKPYHTIYNVGFNGLVGIEGGRSGYGVNYTQLSEKPLNIATNIRALPNSANDGVSNATVEVTNSFYKLNNIATRGNLMTISRSGDDVKIVLSPSVAVPMILSINRTQAMDAYAYYMASVDGHEENELGPTFMQWTGIGQGCYDFLGTGMGNWVNTIDGKAEPSNLGYGLRWGSATRAGTVNLYGTMYVPAESASKIRITGQSETALLETPHGTGTEILIDTTNGMNSIESVIEGVKNGEICVSGGEYYWNSEQVIGQIQNSILAKENTCIAN</sequence>
<keyword evidence="1" id="KW-0175">Coiled coil</keyword>
<feature type="coiled-coil region" evidence="1">
    <location>
        <begin position="1563"/>
        <end position="1623"/>
    </location>
</feature>
<protein>
    <recommendedName>
        <fullName evidence="6">Carboxypeptidase regulatory-like domain-containing protein</fullName>
    </recommendedName>
</protein>
<evidence type="ECO:0000256" key="3">
    <source>
        <dbReference type="SAM" id="Phobius"/>
    </source>
</evidence>
<keyword evidence="3" id="KW-0812">Transmembrane</keyword>
<dbReference type="Gene3D" id="2.60.40.10">
    <property type="entry name" value="Immunoglobulins"/>
    <property type="match status" value="1"/>
</dbReference>
<keyword evidence="3" id="KW-0472">Membrane</keyword>
<proteinExistence type="predicted"/>
<gene>
    <name evidence="4" type="ORF">GX950_03495</name>
</gene>
<organism evidence="4 5">
    <name type="scientific">Candidatus Iainarchaeum sp</name>
    <dbReference type="NCBI Taxonomy" id="3101447"/>
    <lineage>
        <taxon>Archaea</taxon>
        <taxon>Candidatus Iainarchaeota</taxon>
        <taxon>Candidatus Iainarchaeia</taxon>
        <taxon>Candidatus Iainarchaeales</taxon>
        <taxon>Candidatus Iainarchaeaceae</taxon>
        <taxon>Candidatus Iainarchaeum</taxon>
    </lineage>
</organism>
<accession>A0A7K4C000</accession>
<evidence type="ECO:0000256" key="1">
    <source>
        <dbReference type="SAM" id="Coils"/>
    </source>
</evidence>
<name>A0A7K4C000_9ARCH</name>
<feature type="transmembrane region" description="Helical" evidence="3">
    <location>
        <begin position="45"/>
        <end position="67"/>
    </location>
</feature>
<dbReference type="Proteomes" id="UP000526302">
    <property type="component" value="Unassembled WGS sequence"/>
</dbReference>
<feature type="region of interest" description="Disordered" evidence="2">
    <location>
        <begin position="1746"/>
        <end position="1767"/>
    </location>
</feature>
<evidence type="ECO:0000313" key="4">
    <source>
        <dbReference type="EMBL" id="NMA44846.1"/>
    </source>
</evidence>
<evidence type="ECO:0000256" key="2">
    <source>
        <dbReference type="SAM" id="MobiDB-lite"/>
    </source>
</evidence>
<evidence type="ECO:0000313" key="5">
    <source>
        <dbReference type="Proteomes" id="UP000526302"/>
    </source>
</evidence>
<reference evidence="4 5" key="1">
    <citation type="journal article" date="2020" name="Biotechnol. Biofuels">
        <title>New insights from the biogas microbiome by comprehensive genome-resolved metagenomics of nearly 1600 species originating from multiple anaerobic digesters.</title>
        <authorList>
            <person name="Campanaro S."/>
            <person name="Treu L."/>
            <person name="Rodriguez-R L.M."/>
            <person name="Kovalovszki A."/>
            <person name="Ziels R.M."/>
            <person name="Maus I."/>
            <person name="Zhu X."/>
            <person name="Kougias P.G."/>
            <person name="Basile A."/>
            <person name="Luo G."/>
            <person name="Schluter A."/>
            <person name="Konstantinidis K.T."/>
            <person name="Angelidaki I."/>
        </authorList>
    </citation>
    <scope>NUCLEOTIDE SEQUENCE [LARGE SCALE GENOMIC DNA]</scope>
    <source>
        <strain evidence="4">AS22ysBPME_79</strain>
    </source>
</reference>
<comment type="caution">
    <text evidence="4">The sequence shown here is derived from an EMBL/GenBank/DDBJ whole genome shotgun (WGS) entry which is preliminary data.</text>
</comment>
<dbReference type="InterPro" id="IPR013783">
    <property type="entry name" value="Ig-like_fold"/>
</dbReference>
<keyword evidence="3" id="KW-1133">Transmembrane helix</keyword>
<evidence type="ECO:0008006" key="6">
    <source>
        <dbReference type="Google" id="ProtNLM"/>
    </source>
</evidence>
<dbReference type="EMBL" id="JAAZKV010000028">
    <property type="protein sequence ID" value="NMA44846.1"/>
    <property type="molecule type" value="Genomic_DNA"/>
</dbReference>